<feature type="transmembrane region" description="Helical" evidence="6">
    <location>
        <begin position="378"/>
        <end position="399"/>
    </location>
</feature>
<reference evidence="8" key="3">
    <citation type="submission" date="2021-06" db="EMBL/GenBank/DDBJ databases">
        <title>Collection of gut derived symbiotic bacterial strains cultured from healthy donors.</title>
        <authorList>
            <person name="Lin H."/>
            <person name="Littmann E."/>
            <person name="Pamer E.G."/>
        </authorList>
    </citation>
    <scope>NUCLEOTIDE SEQUENCE</scope>
    <source>
        <strain evidence="8">MSK.6.33</strain>
    </source>
</reference>
<evidence type="ECO:0000256" key="4">
    <source>
        <dbReference type="ARBA" id="ARBA00022989"/>
    </source>
</evidence>
<dbReference type="InterPro" id="IPR050833">
    <property type="entry name" value="Poly_Biosynth_Transport"/>
</dbReference>
<name>A0A0N7J7U1_PHOVU</name>
<feature type="transmembrane region" description="Helical" evidence="6">
    <location>
        <begin position="405"/>
        <end position="426"/>
    </location>
</feature>
<feature type="transmembrane region" description="Helical" evidence="6">
    <location>
        <begin position="185"/>
        <end position="203"/>
    </location>
</feature>
<dbReference type="EMBL" id="CP013020">
    <property type="protein sequence ID" value="ALK86114.1"/>
    <property type="molecule type" value="Genomic_DNA"/>
</dbReference>
<dbReference type="GO" id="GO:0042910">
    <property type="term" value="F:xenobiotic transmembrane transporter activity"/>
    <property type="evidence" value="ECO:0007669"/>
    <property type="project" value="InterPro"/>
</dbReference>
<proteinExistence type="predicted"/>
<reference evidence="9" key="1">
    <citation type="submission" date="2015-10" db="EMBL/GenBank/DDBJ databases">
        <title>Extensive mobilome-driven genome diversification in gut-associated Bacteroides vulgatus mpk.</title>
        <authorList>
            <person name="Beier S."/>
            <person name="Lange A."/>
            <person name="Huson D.H."/>
            <person name="Frick J.-S."/>
            <person name="Autenrieth I.B."/>
        </authorList>
    </citation>
    <scope>NUCLEOTIDE SEQUENCE [LARGE SCALE GENOMIC DNA]</scope>
    <source>
        <strain evidence="9">mpk</strain>
    </source>
</reference>
<feature type="transmembrane region" description="Helical" evidence="6">
    <location>
        <begin position="90"/>
        <end position="113"/>
    </location>
</feature>
<gene>
    <name evidence="7" type="ORF">BvMPK_3553</name>
    <name evidence="8" type="ORF">KTG10_03745</name>
</gene>
<protein>
    <submittedName>
        <fullName evidence="7">Flippase</fullName>
    </submittedName>
    <submittedName>
        <fullName evidence="8">Polysaccharide biosynthesis protein</fullName>
    </submittedName>
</protein>
<dbReference type="InterPro" id="IPR002528">
    <property type="entry name" value="MATE_fam"/>
</dbReference>
<dbReference type="AlphaFoldDB" id="A0A0N7J7U1"/>
<feature type="transmembrane region" description="Helical" evidence="6">
    <location>
        <begin position="438"/>
        <end position="456"/>
    </location>
</feature>
<evidence type="ECO:0000256" key="2">
    <source>
        <dbReference type="ARBA" id="ARBA00022475"/>
    </source>
</evidence>
<feature type="transmembrane region" description="Helical" evidence="6">
    <location>
        <begin position="42"/>
        <end position="62"/>
    </location>
</feature>
<evidence type="ECO:0000256" key="3">
    <source>
        <dbReference type="ARBA" id="ARBA00022692"/>
    </source>
</evidence>
<keyword evidence="4 6" id="KW-1133">Transmembrane helix</keyword>
<feature type="transmembrane region" description="Helical" evidence="6">
    <location>
        <begin position="224"/>
        <end position="244"/>
    </location>
</feature>
<sequence>MQSGNKTITKNTLFLYFRMMLTMVVTLFTSRVILQKLGVDDYGIYQAVGGIVGFLSFINGALSTGSSRFLTYALGEGDWEKLKKTFATTLNIHILIAVLVVIIAETVGLWFLHNQMLIAPERMGAAVYTYHLSILTALFTLTQVPYNASIIAHERMSIYAYMSIFEVSAKLGICYLLTIGTYDRLKLYATLLFLVQLSVMFFYRYYCSRNFKEARFSLGFDKKIFKEIAGFSGWSMFASTSIALNSQGVLILLNMFFSSSVVAAHAISLQVNMAANQFVSNFRQAVNPQIVKKYAAGNYDDSKHLLLESTKYSYYMMYMVSLPVCILAYPLLKLWLGVVPEYTVAFLQIVIVQSLFQVFDTSFYTALYAKGQLKQNALISPMLGFVVFPITYILFKFGYSPLTLSWTLFIVYAILGLIVKPVLVIRIVDYTWNDIWKVFRPCLLVTMASAPLPVYLSTLVDITRIANFILVIVITILLIALCVYFIGMDRGMRIKIRQTIGF</sequence>
<dbReference type="Proteomes" id="UP000736888">
    <property type="component" value="Unassembled WGS sequence"/>
</dbReference>
<dbReference type="PANTHER" id="PTHR30250:SF26">
    <property type="entry name" value="PSMA PROTEIN"/>
    <property type="match status" value="1"/>
</dbReference>
<keyword evidence="2" id="KW-1003">Cell membrane</keyword>
<evidence type="ECO:0000313" key="7">
    <source>
        <dbReference type="EMBL" id="ALK86114.1"/>
    </source>
</evidence>
<comment type="subcellular location">
    <subcellularLocation>
        <location evidence="1">Cell membrane</location>
        <topology evidence="1">Multi-pass membrane protein</topology>
    </subcellularLocation>
</comment>
<feature type="transmembrane region" description="Helical" evidence="6">
    <location>
        <begin position="312"/>
        <end position="332"/>
    </location>
</feature>
<keyword evidence="3 6" id="KW-0812">Transmembrane</keyword>
<evidence type="ECO:0000313" key="9">
    <source>
        <dbReference type="Proteomes" id="UP000061587"/>
    </source>
</evidence>
<feature type="transmembrane region" description="Helical" evidence="6">
    <location>
        <begin position="468"/>
        <end position="487"/>
    </location>
</feature>
<evidence type="ECO:0000256" key="5">
    <source>
        <dbReference type="ARBA" id="ARBA00023136"/>
    </source>
</evidence>
<keyword evidence="5 6" id="KW-0472">Membrane</keyword>
<accession>A0A0N7J7U1</accession>
<dbReference type="Pfam" id="PF01554">
    <property type="entry name" value="MatE"/>
    <property type="match status" value="1"/>
</dbReference>
<evidence type="ECO:0000313" key="8">
    <source>
        <dbReference type="EMBL" id="MBU9137872.1"/>
    </source>
</evidence>
<evidence type="ECO:0000256" key="1">
    <source>
        <dbReference type="ARBA" id="ARBA00004651"/>
    </source>
</evidence>
<dbReference type="Proteomes" id="UP000061587">
    <property type="component" value="Chromosome"/>
</dbReference>
<feature type="transmembrane region" description="Helical" evidence="6">
    <location>
        <begin position="12"/>
        <end position="30"/>
    </location>
</feature>
<dbReference type="EMBL" id="JAHPYS010000005">
    <property type="protein sequence ID" value="MBU9137872.1"/>
    <property type="molecule type" value="Genomic_DNA"/>
</dbReference>
<dbReference type="PATRIC" id="fig|821.40.peg.4276"/>
<dbReference type="GO" id="GO:0015297">
    <property type="term" value="F:antiporter activity"/>
    <property type="evidence" value="ECO:0007669"/>
    <property type="project" value="InterPro"/>
</dbReference>
<feature type="transmembrane region" description="Helical" evidence="6">
    <location>
        <begin position="125"/>
        <end position="146"/>
    </location>
</feature>
<organism evidence="7 9">
    <name type="scientific">Phocaeicola vulgatus</name>
    <name type="common">Bacteroides vulgatus</name>
    <dbReference type="NCBI Taxonomy" id="821"/>
    <lineage>
        <taxon>Bacteria</taxon>
        <taxon>Pseudomonadati</taxon>
        <taxon>Bacteroidota</taxon>
        <taxon>Bacteroidia</taxon>
        <taxon>Bacteroidales</taxon>
        <taxon>Bacteroidaceae</taxon>
        <taxon>Phocaeicola</taxon>
    </lineage>
</organism>
<feature type="transmembrane region" description="Helical" evidence="6">
    <location>
        <begin position="158"/>
        <end position="179"/>
    </location>
</feature>
<dbReference type="GO" id="GO:0005886">
    <property type="term" value="C:plasma membrane"/>
    <property type="evidence" value="ECO:0007669"/>
    <property type="project" value="UniProtKB-SubCell"/>
</dbReference>
<dbReference type="RefSeq" id="WP_057099339.1">
    <property type="nucleotide sequence ID" value="NZ_JAHONQ010000044.1"/>
</dbReference>
<evidence type="ECO:0000256" key="6">
    <source>
        <dbReference type="SAM" id="Phobius"/>
    </source>
</evidence>
<reference evidence="7 9" key="2">
    <citation type="journal article" date="2016" name="Genome Biol. Evol.">
        <title>Extensive mobilome-driven genome diversification in mouse gut-associated Bacteroides vulgatus mpk.</title>
        <authorList>
            <person name="Lange A."/>
            <person name="Beier S."/>
            <person name="Steimle A."/>
            <person name="Autenrieth I.B."/>
            <person name="Huson D.H."/>
            <person name="Frick J.S."/>
        </authorList>
    </citation>
    <scope>NUCLEOTIDE SEQUENCE [LARGE SCALE GENOMIC DNA]</scope>
    <source>
        <strain evidence="9">mpk</strain>
        <strain evidence="7">Mpk</strain>
    </source>
</reference>
<dbReference type="PANTHER" id="PTHR30250">
    <property type="entry name" value="PST FAMILY PREDICTED COLANIC ACID TRANSPORTER"/>
    <property type="match status" value="1"/>
</dbReference>